<dbReference type="Pfam" id="PF01321">
    <property type="entry name" value="Creatinase_N"/>
    <property type="match status" value="1"/>
</dbReference>
<keyword evidence="2" id="KW-0378">Hydrolase</keyword>
<dbReference type="Pfam" id="PF16189">
    <property type="entry name" value="Creatinase_N_2"/>
    <property type="match status" value="1"/>
</dbReference>
<dbReference type="GO" id="GO:0004177">
    <property type="term" value="F:aminopeptidase activity"/>
    <property type="evidence" value="ECO:0007669"/>
    <property type="project" value="UniProtKB-KW"/>
</dbReference>
<evidence type="ECO:0000256" key="2">
    <source>
        <dbReference type="ARBA" id="ARBA00022801"/>
    </source>
</evidence>
<keyword evidence="6" id="KW-0031">Aminopeptidase</keyword>
<evidence type="ECO:0000256" key="1">
    <source>
        <dbReference type="ARBA" id="ARBA00022723"/>
    </source>
</evidence>
<evidence type="ECO:0000313" key="7">
    <source>
        <dbReference type="Proteomes" id="UP000242188"/>
    </source>
</evidence>
<gene>
    <name evidence="6" type="ORF">KP79_PYT04190</name>
</gene>
<sequence length="753" mass="85219">MTNFCTATIRQLPESMGTTTDRIAFKIYHTLSVFYHTEKTVQPYVFFIRLPPFSHLIAMTSVGNKNPNPITKARVGKLRDVFFENGIDAYIVSTEDAHFRHRSSPHDSRLAAISGFPGSIGIAIITKTRLVLWSDGRAFNAASASLDCEWELYRKGGPGVPTMSSWIKQELGDSVIGSCPTFLSSAWWRNFELSFLKSDIRLQAIEVDLVEQIWTDNRPPESTVTINALPTQFSGRSWQDKVRDTFVEMEKAEVDVLVLSDLDECPWLFNMRAFDFGYRPHFFAYAVIERRQNSARLYLHDHTSILTRSPSDPDVHITIMEHLNTDENGNCKPRTEDNGPDDTGACTVTDDGVKSCSVDTDTCLEVREYDLQAVVDDIRQASSQPQTRKVWVSPYCNHALYSAIPEVKVYQAPTPISITKAVRNPVEIKGMVDSNLVDSAAVIRFFAKLEKEIKQGKDWTVFQAFNDVLNYRKEIPYFRSPAFRTLTGSGPSAAHLYNLPTQERSRKITTKEIFMQDTGGQYINPGTTDLTRSFHYGEPTETEKEIYTRVLMVLADISKLVWPKGRTGHDIDVVARQHLWEIGLDFSHESGHSIGSYGGVTEGPAKISSSMSTFLSDVPLHASIFTHDENKHHFPDPSEIPLEENMFLTCEPGFYQVGKIGVRLENVNRVKSVQGLKFQSTTQCQFLGLEPITLIPFEPNLIIYDMLSLPQLEWLNAYHQTVLEKVVPVLKEFKDEDAIKWVLERTKTVKRGS</sequence>
<evidence type="ECO:0000259" key="4">
    <source>
        <dbReference type="Pfam" id="PF01321"/>
    </source>
</evidence>
<dbReference type="PANTHER" id="PTHR43763">
    <property type="entry name" value="XAA-PRO AMINOPEPTIDASE 1"/>
    <property type="match status" value="1"/>
</dbReference>
<feature type="domain" description="Peptidase M24 C-terminal" evidence="5">
    <location>
        <begin position="685"/>
        <end position="748"/>
    </location>
</feature>
<dbReference type="Proteomes" id="UP000242188">
    <property type="component" value="Unassembled WGS sequence"/>
</dbReference>
<dbReference type="STRING" id="6573.A0A210PC81"/>
<dbReference type="GO" id="GO:0005737">
    <property type="term" value="C:cytoplasm"/>
    <property type="evidence" value="ECO:0007669"/>
    <property type="project" value="UniProtKB-ARBA"/>
</dbReference>
<dbReference type="Pfam" id="PF00557">
    <property type="entry name" value="Peptidase_M24"/>
    <property type="match status" value="1"/>
</dbReference>
<keyword evidence="7" id="KW-1185">Reference proteome</keyword>
<dbReference type="Pfam" id="PF16188">
    <property type="entry name" value="Peptidase_M24_C"/>
    <property type="match status" value="1"/>
</dbReference>
<organism evidence="6 7">
    <name type="scientific">Mizuhopecten yessoensis</name>
    <name type="common">Japanese scallop</name>
    <name type="synonym">Patinopecten yessoensis</name>
    <dbReference type="NCBI Taxonomy" id="6573"/>
    <lineage>
        <taxon>Eukaryota</taxon>
        <taxon>Metazoa</taxon>
        <taxon>Spiralia</taxon>
        <taxon>Lophotrochozoa</taxon>
        <taxon>Mollusca</taxon>
        <taxon>Bivalvia</taxon>
        <taxon>Autobranchia</taxon>
        <taxon>Pteriomorphia</taxon>
        <taxon>Pectinida</taxon>
        <taxon>Pectinoidea</taxon>
        <taxon>Pectinidae</taxon>
        <taxon>Mizuhopecten</taxon>
    </lineage>
</organism>
<keyword evidence="6" id="KW-0645">Protease</keyword>
<dbReference type="EMBL" id="NEDP02082657">
    <property type="protein sequence ID" value="OWF34084.1"/>
    <property type="molecule type" value="Genomic_DNA"/>
</dbReference>
<protein>
    <submittedName>
        <fullName evidence="6">Xaa-Pro aminopeptidase P</fullName>
    </submittedName>
</protein>
<evidence type="ECO:0000313" key="6">
    <source>
        <dbReference type="EMBL" id="OWF34084.1"/>
    </source>
</evidence>
<dbReference type="InterPro" id="IPR036005">
    <property type="entry name" value="Creatinase/aminopeptidase-like"/>
</dbReference>
<name>A0A210PC81_MIZYE</name>
<dbReference type="InterPro" id="IPR032416">
    <property type="entry name" value="Peptidase_M24_C"/>
</dbReference>
<dbReference type="OrthoDB" id="9995434at2759"/>
<feature type="domain" description="Peptidase M24" evidence="3">
    <location>
        <begin position="434"/>
        <end position="668"/>
    </location>
</feature>
<keyword evidence="1" id="KW-0479">Metal-binding</keyword>
<feature type="domain" description="Creatinase N-terminal" evidence="4">
    <location>
        <begin position="74"/>
        <end position="184"/>
    </location>
</feature>
<comment type="caution">
    <text evidence="6">The sequence shown here is derived from an EMBL/GenBank/DDBJ whole genome shotgun (WGS) entry which is preliminary data.</text>
</comment>
<dbReference type="InterPro" id="IPR050422">
    <property type="entry name" value="X-Pro_aminopeptidase_P"/>
</dbReference>
<evidence type="ECO:0000259" key="5">
    <source>
        <dbReference type="Pfam" id="PF16188"/>
    </source>
</evidence>
<dbReference type="Gene3D" id="3.90.230.10">
    <property type="entry name" value="Creatinase/methionine aminopeptidase superfamily"/>
    <property type="match status" value="1"/>
</dbReference>
<dbReference type="PANTHER" id="PTHR43763:SF6">
    <property type="entry name" value="XAA-PRO AMINOPEPTIDASE 1"/>
    <property type="match status" value="1"/>
</dbReference>
<evidence type="ECO:0000259" key="3">
    <source>
        <dbReference type="Pfam" id="PF00557"/>
    </source>
</evidence>
<accession>A0A210PC81</accession>
<dbReference type="AlphaFoldDB" id="A0A210PC81"/>
<dbReference type="SUPFAM" id="SSF55920">
    <property type="entry name" value="Creatinase/aminopeptidase"/>
    <property type="match status" value="1"/>
</dbReference>
<dbReference type="InterPro" id="IPR000587">
    <property type="entry name" value="Creatinase_N"/>
</dbReference>
<dbReference type="InterPro" id="IPR029149">
    <property type="entry name" value="Creatin/AminoP/Spt16_N"/>
</dbReference>
<dbReference type="Gene3D" id="3.40.350.10">
    <property type="entry name" value="Creatinase/prolidase N-terminal domain"/>
    <property type="match status" value="2"/>
</dbReference>
<dbReference type="InterPro" id="IPR000994">
    <property type="entry name" value="Pept_M24"/>
</dbReference>
<dbReference type="GO" id="GO:0046872">
    <property type="term" value="F:metal ion binding"/>
    <property type="evidence" value="ECO:0007669"/>
    <property type="project" value="UniProtKB-KW"/>
</dbReference>
<proteinExistence type="predicted"/>
<reference evidence="6 7" key="1">
    <citation type="journal article" date="2017" name="Nat. Ecol. Evol.">
        <title>Scallop genome provides insights into evolution of bilaterian karyotype and development.</title>
        <authorList>
            <person name="Wang S."/>
            <person name="Zhang J."/>
            <person name="Jiao W."/>
            <person name="Li J."/>
            <person name="Xun X."/>
            <person name="Sun Y."/>
            <person name="Guo X."/>
            <person name="Huan P."/>
            <person name="Dong B."/>
            <person name="Zhang L."/>
            <person name="Hu X."/>
            <person name="Sun X."/>
            <person name="Wang J."/>
            <person name="Zhao C."/>
            <person name="Wang Y."/>
            <person name="Wang D."/>
            <person name="Huang X."/>
            <person name="Wang R."/>
            <person name="Lv J."/>
            <person name="Li Y."/>
            <person name="Zhang Z."/>
            <person name="Liu B."/>
            <person name="Lu W."/>
            <person name="Hui Y."/>
            <person name="Liang J."/>
            <person name="Zhou Z."/>
            <person name="Hou R."/>
            <person name="Li X."/>
            <person name="Liu Y."/>
            <person name="Li H."/>
            <person name="Ning X."/>
            <person name="Lin Y."/>
            <person name="Zhao L."/>
            <person name="Xing Q."/>
            <person name="Dou J."/>
            <person name="Li Y."/>
            <person name="Mao J."/>
            <person name="Guo H."/>
            <person name="Dou H."/>
            <person name="Li T."/>
            <person name="Mu C."/>
            <person name="Jiang W."/>
            <person name="Fu Q."/>
            <person name="Fu X."/>
            <person name="Miao Y."/>
            <person name="Liu J."/>
            <person name="Yu Q."/>
            <person name="Li R."/>
            <person name="Liao H."/>
            <person name="Li X."/>
            <person name="Kong Y."/>
            <person name="Jiang Z."/>
            <person name="Chourrout D."/>
            <person name="Li R."/>
            <person name="Bao Z."/>
        </authorList>
    </citation>
    <scope>NUCLEOTIDE SEQUENCE [LARGE SCALE GENOMIC DNA]</scope>
    <source>
        <strain evidence="6 7">PY_sf001</strain>
    </source>
</reference>